<evidence type="ECO:0000259" key="1">
    <source>
        <dbReference type="PROSITE" id="PS50181"/>
    </source>
</evidence>
<comment type="caution">
    <text evidence="2">The sequence shown here is derived from an EMBL/GenBank/DDBJ whole genome shotgun (WGS) entry which is preliminary data.</text>
</comment>
<sequence>MNELDMNISNNNNLNILDLPNEILLIICNKLNNVDVLYSLVDITQRFDQLVLDSFYIRNLNMTSLTMKSFYDRIYSIDNQVLERIYKNISPRIHHQINEHIVEQYSMERVLHTINYPQLYSLTLMDFSEEKKLPKLKHFSLTSYPHIFLYDNLIIPLLRRMINLEELILFLSIIRSNKNYIDSNELYDSILIYMPRLNKFIFNIHTNVDKKNVEIDFSSNEDIQRSFSRKEYGPVASHIESFTRENERRCYYYSLPYEFKNNSIQKQCFRLHIGIDVVSGVVVLVIVNIDVDKYLYYVVSISLI</sequence>
<dbReference type="AlphaFoldDB" id="A0A819HGP3"/>
<accession>A0A819HGP3</accession>
<proteinExistence type="predicted"/>
<name>A0A819HGP3_9BILA</name>
<gene>
    <name evidence="2" type="ORF">JBS370_LOCUS20830</name>
</gene>
<dbReference type="EMBL" id="CAJOBD010002679">
    <property type="protein sequence ID" value="CAF3900127.1"/>
    <property type="molecule type" value="Genomic_DNA"/>
</dbReference>
<feature type="domain" description="F-box" evidence="1">
    <location>
        <begin position="13"/>
        <end position="60"/>
    </location>
</feature>
<protein>
    <recommendedName>
        <fullName evidence="1">F-box domain-containing protein</fullName>
    </recommendedName>
</protein>
<reference evidence="2" key="1">
    <citation type="submission" date="2021-02" db="EMBL/GenBank/DDBJ databases">
        <authorList>
            <person name="Nowell W R."/>
        </authorList>
    </citation>
    <scope>NUCLEOTIDE SEQUENCE</scope>
</reference>
<dbReference type="PROSITE" id="PS50181">
    <property type="entry name" value="FBOX"/>
    <property type="match status" value="1"/>
</dbReference>
<dbReference type="InterPro" id="IPR001810">
    <property type="entry name" value="F-box_dom"/>
</dbReference>
<dbReference type="Proteomes" id="UP000663836">
    <property type="component" value="Unassembled WGS sequence"/>
</dbReference>
<organism evidence="2 3">
    <name type="scientific">Rotaria sordida</name>
    <dbReference type="NCBI Taxonomy" id="392033"/>
    <lineage>
        <taxon>Eukaryota</taxon>
        <taxon>Metazoa</taxon>
        <taxon>Spiralia</taxon>
        <taxon>Gnathifera</taxon>
        <taxon>Rotifera</taxon>
        <taxon>Eurotatoria</taxon>
        <taxon>Bdelloidea</taxon>
        <taxon>Philodinida</taxon>
        <taxon>Philodinidae</taxon>
        <taxon>Rotaria</taxon>
    </lineage>
</organism>
<evidence type="ECO:0000313" key="2">
    <source>
        <dbReference type="EMBL" id="CAF3900127.1"/>
    </source>
</evidence>
<evidence type="ECO:0000313" key="3">
    <source>
        <dbReference type="Proteomes" id="UP000663836"/>
    </source>
</evidence>